<keyword evidence="2" id="KW-1185">Reference proteome</keyword>
<accession>A0A0H3AQC5</accession>
<sequence>MLSMNHIAVVPFVHVALRFEKTPFSDRAIPDCRCLAIRC</sequence>
<organism evidence="1 2">
    <name type="scientific">Brucella ovis (strain ATCC 25840 / 63/290 / NCTC 10512)</name>
    <dbReference type="NCBI Taxonomy" id="444178"/>
    <lineage>
        <taxon>Bacteria</taxon>
        <taxon>Pseudomonadati</taxon>
        <taxon>Pseudomonadota</taxon>
        <taxon>Alphaproteobacteria</taxon>
        <taxon>Hyphomicrobiales</taxon>
        <taxon>Brucellaceae</taxon>
        <taxon>Brucella/Ochrobactrum group</taxon>
        <taxon>Brucella</taxon>
    </lineage>
</organism>
<name>A0A0H3AQC5_BRUO2</name>
<proteinExistence type="predicted"/>
<dbReference type="EMBL" id="CP000708">
    <property type="protein sequence ID" value="ABQ60790.1"/>
    <property type="molecule type" value="Genomic_DNA"/>
</dbReference>
<dbReference type="KEGG" id="bov:BOV_1471"/>
<dbReference type="Proteomes" id="UP000006383">
    <property type="component" value="Chromosome I"/>
</dbReference>
<evidence type="ECO:0000313" key="1">
    <source>
        <dbReference type="EMBL" id="ABQ60790.1"/>
    </source>
</evidence>
<dbReference type="AlphaFoldDB" id="A0A0H3AQC5"/>
<evidence type="ECO:0000313" key="2">
    <source>
        <dbReference type="Proteomes" id="UP000006383"/>
    </source>
</evidence>
<dbReference type="HOGENOM" id="CLU_3305867_0_0_5"/>
<protein>
    <submittedName>
        <fullName evidence="1">Uncharacterized protein</fullName>
    </submittedName>
</protein>
<gene>
    <name evidence="1" type="ordered locus">BOV_1471</name>
</gene>
<reference evidence="2" key="1">
    <citation type="journal article" date="2009" name="PLoS ONE">
        <title>Genome degradation in Brucella ovis corresponds with narrowing of its host range and tissue tropism.</title>
        <authorList>
            <person name="Tsolis R.M."/>
            <person name="Seshadri R."/>
            <person name="Santos R.L."/>
            <person name="Sangari F.J."/>
            <person name="Lobo J.M."/>
            <person name="de Jong M.F."/>
            <person name="Ren Q."/>
            <person name="Myers G."/>
            <person name="Brinkac L.M."/>
            <person name="Nelson W.C."/>
            <person name="Deboy R.T."/>
            <person name="Angiuoli S."/>
            <person name="Khouri H."/>
            <person name="Dimitrov G."/>
            <person name="Robinson J.R."/>
            <person name="Mulligan S."/>
            <person name="Walker R.L."/>
            <person name="Elzer P.E."/>
            <person name="Hassan K.A."/>
            <person name="Paulsen I.T."/>
        </authorList>
    </citation>
    <scope>NUCLEOTIDE SEQUENCE [LARGE SCALE GENOMIC DNA]</scope>
    <source>
        <strain evidence="2">ATCC 25840 / 63/290 / NCTC 10512</strain>
    </source>
</reference>